<dbReference type="InterPro" id="IPR035996">
    <property type="entry name" value="4pyrrol_Methylase_sf"/>
</dbReference>
<keyword evidence="6" id="KW-0949">S-adenosyl-L-methionine</keyword>
<evidence type="ECO:0000313" key="10">
    <source>
        <dbReference type="Proteomes" id="UP000516360"/>
    </source>
</evidence>
<comment type="pathway">
    <text evidence="1">Cofactor biosynthesis; adenosylcobalamin biosynthesis.</text>
</comment>
<reference evidence="9 10" key="1">
    <citation type="submission" date="2020-03" db="EMBL/GenBank/DDBJ databases">
        <title>Complete genome sequences of two sulfur-disproportionating bacterial strains T55J and Mzg5.</title>
        <authorList>
            <person name="Umezawa K."/>
            <person name="Kojima H."/>
            <person name="Kato Y."/>
            <person name="Fukui M."/>
        </authorList>
    </citation>
    <scope>NUCLEOTIDE SEQUENCE [LARGE SCALE GENOMIC DNA]</scope>
    <source>
        <strain evidence="9 10">T55J</strain>
    </source>
</reference>
<evidence type="ECO:0000256" key="2">
    <source>
        <dbReference type="ARBA" id="ARBA00005879"/>
    </source>
</evidence>
<dbReference type="PIRSF" id="PIRSF036427">
    <property type="entry name" value="Precrrn-2_mtase"/>
    <property type="match status" value="1"/>
</dbReference>
<accession>A0A7G1H3M6</accession>
<evidence type="ECO:0000256" key="5">
    <source>
        <dbReference type="ARBA" id="ARBA00022679"/>
    </source>
</evidence>
<dbReference type="RefSeq" id="WP_203472534.1">
    <property type="nucleotide sequence ID" value="NZ_AP022873.1"/>
</dbReference>
<dbReference type="InterPro" id="IPR014777">
    <property type="entry name" value="4pyrrole_Mease_sub1"/>
</dbReference>
<dbReference type="CDD" id="cd11645">
    <property type="entry name" value="Precorrin_2_C20_MT"/>
    <property type="match status" value="1"/>
</dbReference>
<feature type="domain" description="Tetrapyrrole methylase" evidence="8">
    <location>
        <begin position="15"/>
        <end position="242"/>
    </location>
</feature>
<dbReference type="InterPro" id="IPR006364">
    <property type="entry name" value="CobI/CbiL/CobIJ_dom"/>
</dbReference>
<evidence type="ECO:0000256" key="7">
    <source>
        <dbReference type="PIRNR" id="PIRNR036427"/>
    </source>
</evidence>
<keyword evidence="4 9" id="KW-0489">Methyltransferase</keyword>
<evidence type="ECO:0000256" key="1">
    <source>
        <dbReference type="ARBA" id="ARBA00004953"/>
    </source>
</evidence>
<keyword evidence="3" id="KW-0169">Cobalamin biosynthesis</keyword>
<evidence type="ECO:0000256" key="4">
    <source>
        <dbReference type="ARBA" id="ARBA00022603"/>
    </source>
</evidence>
<evidence type="ECO:0000313" key="9">
    <source>
        <dbReference type="EMBL" id="BCB97405.1"/>
    </source>
</evidence>
<gene>
    <name evidence="9" type="primary">cbiL</name>
    <name evidence="9" type="ORF">JZK55_23270</name>
</gene>
<keyword evidence="10" id="KW-1185">Reference proteome</keyword>
<dbReference type="Proteomes" id="UP000516360">
    <property type="component" value="Chromosome"/>
</dbReference>
<sequence length="262" mass="29490">MGEKYSHSEISMIGRLYVIGVGPGDPELLTLKGFRILREVSCICVPKGREDGSSLALSIVQKVMNLDNKEIIEAYFPMRKTKQPQVAKADPSIVTSEFQASELDMRWQETIETICTRLNKGIDIAFITIGDPTIYSTFFYLYDKLLELNPELRIEIIPGVSSINASAAKADISLGLADEKIAILPATYTDNIKDVLDRFDTIVLMKVHRVFDKVLNILDEMNLTDNAVYVLRAGMDGEKIFKNIRDVKESDLDYFSLVIIKK</sequence>
<dbReference type="GO" id="GO:0030788">
    <property type="term" value="F:precorrin-2 C20-methyltransferase activity"/>
    <property type="evidence" value="ECO:0007669"/>
    <property type="project" value="InterPro"/>
</dbReference>
<dbReference type="InterPro" id="IPR012382">
    <property type="entry name" value="CobI/CbiL"/>
</dbReference>
<protein>
    <submittedName>
        <fullName evidence="9">Precorrin-2 C(20)-methyltransferase</fullName>
    </submittedName>
</protein>
<dbReference type="PANTHER" id="PTHR43467">
    <property type="entry name" value="COBALT-PRECORRIN-2 C(20)-METHYLTRANSFERASE"/>
    <property type="match status" value="1"/>
</dbReference>
<dbReference type="GO" id="GO:0032259">
    <property type="term" value="P:methylation"/>
    <property type="evidence" value="ECO:0007669"/>
    <property type="project" value="UniProtKB-KW"/>
</dbReference>
<evidence type="ECO:0000256" key="3">
    <source>
        <dbReference type="ARBA" id="ARBA00022573"/>
    </source>
</evidence>
<evidence type="ECO:0000256" key="6">
    <source>
        <dbReference type="ARBA" id="ARBA00022691"/>
    </source>
</evidence>
<dbReference type="Pfam" id="PF00590">
    <property type="entry name" value="TP_methylase"/>
    <property type="match status" value="1"/>
</dbReference>
<dbReference type="Gene3D" id="3.40.1010.10">
    <property type="entry name" value="Cobalt-precorrin-4 Transmethylase, Domain 1"/>
    <property type="match status" value="1"/>
</dbReference>
<dbReference type="Gene3D" id="3.30.950.10">
    <property type="entry name" value="Methyltransferase, Cobalt-precorrin-4 Transmethylase, Domain 2"/>
    <property type="match status" value="1"/>
</dbReference>
<proteinExistence type="inferred from homology"/>
<dbReference type="EMBL" id="AP022873">
    <property type="protein sequence ID" value="BCB97405.1"/>
    <property type="molecule type" value="Genomic_DNA"/>
</dbReference>
<comment type="similarity">
    <text evidence="2 7">Belongs to the precorrin methyltransferase family.</text>
</comment>
<name>A0A7G1H3M6_9BACT</name>
<keyword evidence="5 9" id="KW-0808">Transferase</keyword>
<dbReference type="GO" id="GO:0009236">
    <property type="term" value="P:cobalamin biosynthetic process"/>
    <property type="evidence" value="ECO:0007669"/>
    <property type="project" value="UniProtKB-UniRule"/>
</dbReference>
<dbReference type="InterPro" id="IPR000878">
    <property type="entry name" value="4pyrrol_Mease"/>
</dbReference>
<dbReference type="PANTHER" id="PTHR43467:SF2">
    <property type="entry name" value="COBALT-PRECORRIN-2 C(20)-METHYLTRANSFERASE"/>
    <property type="match status" value="1"/>
</dbReference>
<dbReference type="UniPathway" id="UPA00148"/>
<dbReference type="NCBIfam" id="TIGR01467">
    <property type="entry name" value="cobI_cbiL"/>
    <property type="match status" value="1"/>
</dbReference>
<dbReference type="InterPro" id="IPR014776">
    <property type="entry name" value="4pyrrole_Mease_sub2"/>
</dbReference>
<organism evidence="9 10">
    <name type="scientific">Dissulfurispira thermophila</name>
    <dbReference type="NCBI Taxonomy" id="2715679"/>
    <lineage>
        <taxon>Bacteria</taxon>
        <taxon>Pseudomonadati</taxon>
        <taxon>Nitrospirota</taxon>
        <taxon>Thermodesulfovibrionia</taxon>
        <taxon>Thermodesulfovibrionales</taxon>
        <taxon>Dissulfurispiraceae</taxon>
        <taxon>Dissulfurispira</taxon>
    </lineage>
</organism>
<dbReference type="KEGG" id="dtp:JZK55_23270"/>
<evidence type="ECO:0000259" key="8">
    <source>
        <dbReference type="Pfam" id="PF00590"/>
    </source>
</evidence>
<dbReference type="SUPFAM" id="SSF53790">
    <property type="entry name" value="Tetrapyrrole methylase"/>
    <property type="match status" value="1"/>
</dbReference>
<dbReference type="AlphaFoldDB" id="A0A7G1H3M6"/>